<dbReference type="eggNOG" id="COG3605">
    <property type="taxonomic scope" value="Bacteria"/>
</dbReference>
<dbReference type="HOGENOM" id="CLU_050194_0_0_7"/>
<name>Q6MJU7_BDEBA</name>
<dbReference type="Pfam" id="PF13185">
    <property type="entry name" value="GAF_2"/>
    <property type="match status" value="1"/>
</dbReference>
<dbReference type="Gene3D" id="2.30.110.10">
    <property type="entry name" value="Electron Transport, Fmn-binding Protein, Chain A"/>
    <property type="match status" value="1"/>
</dbReference>
<dbReference type="PANTHER" id="PTHR40660:SF1">
    <property type="entry name" value="5'-PHOSPHATE OXIDASE PUTATIVE DOMAIN-CONTAINING PROTEIN-RELATED"/>
    <property type="match status" value="1"/>
</dbReference>
<dbReference type="PANTHER" id="PTHR40660">
    <property type="entry name" value="5'-PHOSPHATE OXIDASE PUTATIVE DOMAIN-CONTAINING PROTEIN-RELATED"/>
    <property type="match status" value="1"/>
</dbReference>
<dbReference type="EMBL" id="BX842653">
    <property type="protein sequence ID" value="CAE80462.1"/>
    <property type="molecule type" value="Genomic_DNA"/>
</dbReference>
<accession>Q6MJU7</accession>
<dbReference type="SUPFAM" id="SSF50475">
    <property type="entry name" value="FMN-binding split barrel"/>
    <property type="match status" value="1"/>
</dbReference>
<dbReference type="InterPro" id="IPR012349">
    <property type="entry name" value="Split_barrel_FMN-bd"/>
</dbReference>
<dbReference type="GO" id="GO:0004016">
    <property type="term" value="F:adenylate cyclase activity"/>
    <property type="evidence" value="ECO:0007669"/>
    <property type="project" value="UniProtKB-EC"/>
</dbReference>
<organism evidence="2 3">
    <name type="scientific">Bdellovibrio bacteriovorus (strain ATCC 15356 / DSM 50701 / NCIMB 9529 / HD100)</name>
    <dbReference type="NCBI Taxonomy" id="264462"/>
    <lineage>
        <taxon>Bacteria</taxon>
        <taxon>Pseudomonadati</taxon>
        <taxon>Bdellovibrionota</taxon>
        <taxon>Bdellovibrionia</taxon>
        <taxon>Bdellovibrionales</taxon>
        <taxon>Pseudobdellovibrionaceae</taxon>
        <taxon>Bdellovibrio</taxon>
    </lineage>
</organism>
<gene>
    <name evidence="2" type="primary">cyaA10</name>
    <name evidence="2" type="ordered locus">Bd2671</name>
</gene>
<dbReference type="GeneID" id="93013561"/>
<keyword evidence="2" id="KW-0456">Lyase</keyword>
<dbReference type="EC" id="4.6.1.1" evidence="2"/>
<evidence type="ECO:0000313" key="2">
    <source>
        <dbReference type="EMBL" id="CAE80462.1"/>
    </source>
</evidence>
<dbReference type="AlphaFoldDB" id="Q6MJU7"/>
<dbReference type="RefSeq" id="WP_011165065.1">
    <property type="nucleotide sequence ID" value="NC_005363.1"/>
</dbReference>
<dbReference type="STRING" id="264462.Bd2671"/>
<feature type="domain" description="GAF" evidence="1">
    <location>
        <begin position="167"/>
        <end position="331"/>
    </location>
</feature>
<keyword evidence="3" id="KW-1185">Reference proteome</keyword>
<dbReference type="SMART" id="SM00065">
    <property type="entry name" value="GAF"/>
    <property type="match status" value="1"/>
</dbReference>
<dbReference type="Gene3D" id="3.30.450.40">
    <property type="match status" value="1"/>
</dbReference>
<dbReference type="InterPro" id="IPR003018">
    <property type="entry name" value="GAF"/>
</dbReference>
<dbReference type="Proteomes" id="UP000008080">
    <property type="component" value="Chromosome"/>
</dbReference>
<evidence type="ECO:0000259" key="1">
    <source>
        <dbReference type="SMART" id="SM00065"/>
    </source>
</evidence>
<sequence length="455" mass="50848">MISPSSFKNAFLGVIPSTILTASPEGIPNVAYLSQVYLLNETQLGLTTQFFNKTKSNISTNPHCTVRVYDPDNFCAYEIEAKFSHTESDGPLFSQLAKKFDAIADYSGASHFFKLQSIEVLNIVNIEKIGNEAYSSEEASVPLPTRRTAIDLDSLQRVCERVSEAKTLEDLFDSILKAIDWEFGLRHSMILMKQGDTDRLYTISTRGYDQFGVGSEVKIGEGVIGRAAEMKVPFAHASLPREILYARATAPSPHQNSSDSVVQYAIPLPGLKTSCSQMAIPIVLRGELLGVLFAESENIYEFRDSDESILKTLSHVLALAIQNLQLSHDFEIVDAASPAVAGPKVRPSKEKLIFSYFQKEDCILLNGEYLIRNVPARILWRMLKEYQMQGKTEFTNRELRMDAWLQLPEVKDNLETRLILLRKRLEKKCPLVSIISSGRGRIALVVSGDITLSEN</sequence>
<evidence type="ECO:0000313" key="3">
    <source>
        <dbReference type="Proteomes" id="UP000008080"/>
    </source>
</evidence>
<dbReference type="SUPFAM" id="SSF55781">
    <property type="entry name" value="GAF domain-like"/>
    <property type="match status" value="1"/>
</dbReference>
<dbReference type="InterPro" id="IPR029016">
    <property type="entry name" value="GAF-like_dom_sf"/>
</dbReference>
<proteinExistence type="predicted"/>
<reference evidence="2 3" key="1">
    <citation type="journal article" date="2004" name="Science">
        <title>A predator unmasked: life cycle of Bdellovibrio bacteriovorus from a genomic perspective.</title>
        <authorList>
            <person name="Rendulic S."/>
            <person name="Jagtap P."/>
            <person name="Rosinus A."/>
            <person name="Eppinger M."/>
            <person name="Baar C."/>
            <person name="Lanz C."/>
            <person name="Keller H."/>
            <person name="Lambert C."/>
            <person name="Evans K.J."/>
            <person name="Goesmann A."/>
            <person name="Meyer F."/>
            <person name="Sockett R.E."/>
            <person name="Schuster S.C."/>
        </authorList>
    </citation>
    <scope>NUCLEOTIDE SEQUENCE [LARGE SCALE GENOMIC DNA]</scope>
    <source>
        <strain evidence="3">ATCC 15356 / DSM 50701 / NCIMB 9529 / HD100</strain>
    </source>
</reference>
<dbReference type="KEGG" id="bba:Bd2671"/>
<protein>
    <submittedName>
        <fullName evidence="2">Putative adenylate cyclase</fullName>
        <ecNumber evidence="2">4.6.1.1</ecNumber>
    </submittedName>
</protein>
<dbReference type="eggNOG" id="COG3576">
    <property type="taxonomic scope" value="Bacteria"/>
</dbReference>